<sequence>MCSSLCPKSFLAAAEAKLKSLFEPLVTEKKCSISLPSPLTLPPSDMDSTMCRGKDSDGTQCICIRCMETHEVEGKLVCKSCGHIESAHPALKSSVGNFIRNFRDAGKLSGSSSGSSSSVGKSSKGSVSIEEAEAETNAAKKQRSSKEKGKTRAVQKEGEHVQYGKLVFLPEGLLNGDLRSTKVPSSVTLNLWRTAGLVVLSTPSNPLVLNTAWSCSRVNREIKTLVPKAIEFLESQPYHGDPNDPPEVQKQMWLGVYKDGWELALAGDLLPTGVEFADHCKQKGTSKADRVLFLASKIKIPEKRYQDWDTSDTEPESEDLGSDIDTMPSEDIVMTPRKPAKKLKIKEEIAVKTEPEDESDMRRAAKMCTRISSGVLKPKPLFIPGTSEGPEPEPGAGPSQNSEEDVVVVSSDNDDFPPPAPTLAGTPPLSVIANAWKSPLRILNPKSPTPAPSPAPESPPNVDPPLFFDDFAAPDDYMGMMFSSGAIPSGGATPSAIASSSTPSFDTSSTSDYTAPSTPEWAQTLACFSSFGNPSWSTAPPNPAPHLSSAGSSSNPSSSSTAAHRMTSESTGSTGHTSVSHRPRFRSMGKGRADRDPWSGKR</sequence>
<feature type="compositionally biased region" description="Basic and acidic residues" evidence="1">
    <location>
        <begin position="144"/>
        <end position="157"/>
    </location>
</feature>
<gene>
    <name evidence="2" type="ORF">B0H17DRAFT_1331727</name>
</gene>
<protein>
    <submittedName>
        <fullName evidence="2">Uncharacterized protein</fullName>
    </submittedName>
</protein>
<feature type="compositionally biased region" description="Low complexity" evidence="1">
    <location>
        <begin position="109"/>
        <end position="128"/>
    </location>
</feature>
<feature type="compositionally biased region" description="Low complexity" evidence="1">
    <location>
        <begin position="548"/>
        <end position="560"/>
    </location>
</feature>
<comment type="caution">
    <text evidence="2">The sequence shown here is derived from an EMBL/GenBank/DDBJ whole genome shotgun (WGS) entry which is preliminary data.</text>
</comment>
<feature type="region of interest" description="Disordered" evidence="1">
    <location>
        <begin position="108"/>
        <end position="157"/>
    </location>
</feature>
<feature type="region of interest" description="Disordered" evidence="1">
    <location>
        <begin position="377"/>
        <end position="428"/>
    </location>
</feature>
<evidence type="ECO:0000256" key="1">
    <source>
        <dbReference type="SAM" id="MobiDB-lite"/>
    </source>
</evidence>
<accession>A0AAD7GIK8</accession>
<name>A0AAD7GIK8_MYCRO</name>
<reference evidence="2" key="1">
    <citation type="submission" date="2023-03" db="EMBL/GenBank/DDBJ databases">
        <title>Massive genome expansion in bonnet fungi (Mycena s.s.) driven by repeated elements and novel gene families across ecological guilds.</title>
        <authorList>
            <consortium name="Lawrence Berkeley National Laboratory"/>
            <person name="Harder C.B."/>
            <person name="Miyauchi S."/>
            <person name="Viragh M."/>
            <person name="Kuo A."/>
            <person name="Thoen E."/>
            <person name="Andreopoulos B."/>
            <person name="Lu D."/>
            <person name="Skrede I."/>
            <person name="Drula E."/>
            <person name="Henrissat B."/>
            <person name="Morin E."/>
            <person name="Kohler A."/>
            <person name="Barry K."/>
            <person name="LaButti K."/>
            <person name="Morin E."/>
            <person name="Salamov A."/>
            <person name="Lipzen A."/>
            <person name="Mereny Z."/>
            <person name="Hegedus B."/>
            <person name="Baldrian P."/>
            <person name="Stursova M."/>
            <person name="Weitz H."/>
            <person name="Taylor A."/>
            <person name="Grigoriev I.V."/>
            <person name="Nagy L.G."/>
            <person name="Martin F."/>
            <person name="Kauserud H."/>
        </authorList>
    </citation>
    <scope>NUCLEOTIDE SEQUENCE</scope>
    <source>
        <strain evidence="2">CBHHK067</strain>
    </source>
</reference>
<evidence type="ECO:0000313" key="2">
    <source>
        <dbReference type="EMBL" id="KAJ7689630.1"/>
    </source>
</evidence>
<organism evidence="2 3">
    <name type="scientific">Mycena rosella</name>
    <name type="common">Pink bonnet</name>
    <name type="synonym">Agaricus rosellus</name>
    <dbReference type="NCBI Taxonomy" id="1033263"/>
    <lineage>
        <taxon>Eukaryota</taxon>
        <taxon>Fungi</taxon>
        <taxon>Dikarya</taxon>
        <taxon>Basidiomycota</taxon>
        <taxon>Agaricomycotina</taxon>
        <taxon>Agaricomycetes</taxon>
        <taxon>Agaricomycetidae</taxon>
        <taxon>Agaricales</taxon>
        <taxon>Marasmiineae</taxon>
        <taxon>Mycenaceae</taxon>
        <taxon>Mycena</taxon>
    </lineage>
</organism>
<evidence type="ECO:0000313" key="3">
    <source>
        <dbReference type="Proteomes" id="UP001221757"/>
    </source>
</evidence>
<feature type="compositionally biased region" description="Low complexity" evidence="1">
    <location>
        <begin position="464"/>
        <end position="476"/>
    </location>
</feature>
<feature type="compositionally biased region" description="Pro residues" evidence="1">
    <location>
        <begin position="447"/>
        <end position="463"/>
    </location>
</feature>
<dbReference type="EMBL" id="JARKIE010000071">
    <property type="protein sequence ID" value="KAJ7689630.1"/>
    <property type="molecule type" value="Genomic_DNA"/>
</dbReference>
<proteinExistence type="predicted"/>
<feature type="region of interest" description="Disordered" evidence="1">
    <location>
        <begin position="305"/>
        <end position="330"/>
    </location>
</feature>
<feature type="compositionally biased region" description="Low complexity" evidence="1">
    <location>
        <begin position="489"/>
        <end position="514"/>
    </location>
</feature>
<feature type="compositionally biased region" description="Acidic residues" evidence="1">
    <location>
        <begin position="309"/>
        <end position="322"/>
    </location>
</feature>
<feature type="region of interest" description="Disordered" evidence="1">
    <location>
        <begin position="532"/>
        <end position="602"/>
    </location>
</feature>
<keyword evidence="3" id="KW-1185">Reference proteome</keyword>
<feature type="compositionally biased region" description="Low complexity" evidence="1">
    <location>
        <begin position="568"/>
        <end position="578"/>
    </location>
</feature>
<feature type="region of interest" description="Disordered" evidence="1">
    <location>
        <begin position="441"/>
        <end position="517"/>
    </location>
</feature>
<dbReference type="Proteomes" id="UP001221757">
    <property type="component" value="Unassembled WGS sequence"/>
</dbReference>
<feature type="compositionally biased region" description="Low complexity" evidence="1">
    <location>
        <begin position="384"/>
        <end position="411"/>
    </location>
</feature>
<dbReference type="AlphaFoldDB" id="A0AAD7GIK8"/>
<feature type="compositionally biased region" description="Basic residues" evidence="1">
    <location>
        <begin position="579"/>
        <end position="589"/>
    </location>
</feature>
<feature type="compositionally biased region" description="Basic and acidic residues" evidence="1">
    <location>
        <begin position="591"/>
        <end position="602"/>
    </location>
</feature>